<gene>
    <name evidence="2" type="ORF">JOF45_000744</name>
</gene>
<dbReference type="RefSeq" id="WP_210048009.1">
    <property type="nucleotide sequence ID" value="NZ_JAGINX010000001.1"/>
</dbReference>
<comment type="caution">
    <text evidence="2">The sequence shown here is derived from an EMBL/GenBank/DDBJ whole genome shotgun (WGS) entry which is preliminary data.</text>
</comment>
<accession>A0ABS4SZV5</accession>
<sequence>MASEHHWQIYRDWCLATGRDADTLHEEFFDQVPVAASTQAGRSRAIRTRLGRPPRQAERSAMIGAQPAWRVADHWGSLPQSLAATPRSGWVSGLRGRRDAFLLTAAALGMTRNEVRLLTGEEISLGSRLALRGSEVPMAQAPLSCPGCAVIGWLSTLGTYRKWGMGIVRAEMIRAKHSPARHICLTDPGREWRLAPALVPSVDKHGWVEEHHPLSARTVSAVTARRQAEALTAPQSDQIQRRVYRSELNVHRRRSLRELAQMLDEAEDLTEAHETMIRRVEQEAARLSRPASERQTD</sequence>
<organism evidence="2 3">
    <name type="scientific">Nesterenkonia lacusekhoensis</name>
    <dbReference type="NCBI Taxonomy" id="150832"/>
    <lineage>
        <taxon>Bacteria</taxon>
        <taxon>Bacillati</taxon>
        <taxon>Actinomycetota</taxon>
        <taxon>Actinomycetes</taxon>
        <taxon>Micrococcales</taxon>
        <taxon>Micrococcaceae</taxon>
        <taxon>Nesterenkonia</taxon>
    </lineage>
</organism>
<protein>
    <submittedName>
        <fullName evidence="2">Uncharacterized protein</fullName>
    </submittedName>
</protein>
<dbReference type="Proteomes" id="UP001519331">
    <property type="component" value="Unassembled WGS sequence"/>
</dbReference>
<feature type="coiled-coil region" evidence="1">
    <location>
        <begin position="252"/>
        <end position="283"/>
    </location>
</feature>
<name>A0ABS4SZV5_9MICC</name>
<dbReference type="EMBL" id="JAGINX010000001">
    <property type="protein sequence ID" value="MBP2317725.1"/>
    <property type="molecule type" value="Genomic_DNA"/>
</dbReference>
<reference evidence="2 3" key="1">
    <citation type="submission" date="2021-03" db="EMBL/GenBank/DDBJ databases">
        <title>Sequencing the genomes of 1000 actinobacteria strains.</title>
        <authorList>
            <person name="Klenk H.-P."/>
        </authorList>
    </citation>
    <scope>NUCLEOTIDE SEQUENCE [LARGE SCALE GENOMIC DNA]</scope>
    <source>
        <strain evidence="2 3">DSM 12544</strain>
    </source>
</reference>
<keyword evidence="3" id="KW-1185">Reference proteome</keyword>
<evidence type="ECO:0000313" key="2">
    <source>
        <dbReference type="EMBL" id="MBP2317725.1"/>
    </source>
</evidence>
<evidence type="ECO:0000256" key="1">
    <source>
        <dbReference type="SAM" id="Coils"/>
    </source>
</evidence>
<keyword evidence="1" id="KW-0175">Coiled coil</keyword>
<proteinExistence type="predicted"/>
<evidence type="ECO:0000313" key="3">
    <source>
        <dbReference type="Proteomes" id="UP001519331"/>
    </source>
</evidence>